<dbReference type="EMBL" id="NRSD01000011">
    <property type="protein sequence ID" value="MBK1645305.1"/>
    <property type="molecule type" value="Genomic_DNA"/>
</dbReference>
<dbReference type="Gene3D" id="3.20.10.10">
    <property type="entry name" value="D-amino Acid Aminotransferase, subunit A, domain 2"/>
    <property type="match status" value="1"/>
</dbReference>
<dbReference type="InterPro" id="IPR043131">
    <property type="entry name" value="BCAT-like_N"/>
</dbReference>
<evidence type="ECO:0000256" key="6">
    <source>
        <dbReference type="ARBA" id="ARBA00023239"/>
    </source>
</evidence>
<organism evidence="11 12">
    <name type="scientific">Thiocapsa imhoffii</name>
    <dbReference type="NCBI Taxonomy" id="382777"/>
    <lineage>
        <taxon>Bacteria</taxon>
        <taxon>Pseudomonadati</taxon>
        <taxon>Pseudomonadota</taxon>
        <taxon>Gammaproteobacteria</taxon>
        <taxon>Chromatiales</taxon>
        <taxon>Chromatiaceae</taxon>
        <taxon>Thiocapsa</taxon>
    </lineage>
</organism>
<keyword evidence="12" id="KW-1185">Reference proteome</keyword>
<evidence type="ECO:0000256" key="8">
    <source>
        <dbReference type="ARBA" id="ARBA00035676"/>
    </source>
</evidence>
<dbReference type="PANTHER" id="PTHR42743">
    <property type="entry name" value="AMINO-ACID AMINOTRANSFERASE"/>
    <property type="match status" value="1"/>
</dbReference>
<evidence type="ECO:0000313" key="11">
    <source>
        <dbReference type="EMBL" id="MBK1645305.1"/>
    </source>
</evidence>
<dbReference type="NCBIfam" id="TIGR03461">
    <property type="entry name" value="pabC_Proteo"/>
    <property type="match status" value="1"/>
</dbReference>
<comment type="caution">
    <text evidence="11">The sequence shown here is derived from an EMBL/GenBank/DDBJ whole genome shotgun (WGS) entry which is preliminary data.</text>
</comment>
<gene>
    <name evidence="11" type="primary">pabC</name>
    <name evidence="11" type="ORF">CKO25_11770</name>
</gene>
<dbReference type="InterPro" id="IPR017824">
    <property type="entry name" value="Aminodeoxychorismate_lyase_IV"/>
</dbReference>
<dbReference type="SUPFAM" id="SSF56752">
    <property type="entry name" value="D-aminoacid aminotransferase-like PLP-dependent enzymes"/>
    <property type="match status" value="1"/>
</dbReference>
<dbReference type="EC" id="4.1.3.38" evidence="8 10"/>
<dbReference type="InterPro" id="IPR050571">
    <property type="entry name" value="Class-IV_PLP-Dep_Aminotrnsfr"/>
</dbReference>
<accession>A0A9X1B9P7</accession>
<comment type="catalytic activity">
    <reaction evidence="9">
        <text>4-amino-4-deoxychorismate = 4-aminobenzoate + pyruvate + H(+)</text>
        <dbReference type="Rhea" id="RHEA:16201"/>
        <dbReference type="ChEBI" id="CHEBI:15361"/>
        <dbReference type="ChEBI" id="CHEBI:15378"/>
        <dbReference type="ChEBI" id="CHEBI:17836"/>
        <dbReference type="ChEBI" id="CHEBI:58406"/>
        <dbReference type="EC" id="4.1.3.38"/>
    </reaction>
</comment>
<dbReference type="AlphaFoldDB" id="A0A9X1B9P7"/>
<evidence type="ECO:0000256" key="3">
    <source>
        <dbReference type="ARBA" id="ARBA00011738"/>
    </source>
</evidence>
<keyword evidence="4" id="KW-0663">Pyridoxal phosphate</keyword>
<dbReference type="Proteomes" id="UP001138802">
    <property type="component" value="Unassembled WGS sequence"/>
</dbReference>
<dbReference type="InterPro" id="IPR036038">
    <property type="entry name" value="Aminotransferase-like"/>
</dbReference>
<comment type="similarity">
    <text evidence="2">Belongs to the class-IV pyridoxal-phosphate-dependent aminotransferase family.</text>
</comment>
<name>A0A9X1B9P7_9GAMM</name>
<dbReference type="Gene3D" id="3.30.470.10">
    <property type="match status" value="1"/>
</dbReference>
<comment type="subunit">
    <text evidence="3">Homodimer.</text>
</comment>
<comment type="cofactor">
    <cofactor evidence="1">
        <name>pyridoxal 5'-phosphate</name>
        <dbReference type="ChEBI" id="CHEBI:597326"/>
    </cofactor>
</comment>
<evidence type="ECO:0000256" key="2">
    <source>
        <dbReference type="ARBA" id="ARBA00009320"/>
    </source>
</evidence>
<dbReference type="PANTHER" id="PTHR42743:SF2">
    <property type="entry name" value="AMINODEOXYCHORISMATE LYASE"/>
    <property type="match status" value="1"/>
</dbReference>
<evidence type="ECO:0000256" key="10">
    <source>
        <dbReference type="NCBIfam" id="TIGR03461"/>
    </source>
</evidence>
<dbReference type="GO" id="GO:0008153">
    <property type="term" value="P:4-aminobenzoate biosynthetic process"/>
    <property type="evidence" value="ECO:0007669"/>
    <property type="project" value="UniProtKB-UniRule"/>
</dbReference>
<dbReference type="GO" id="GO:0046656">
    <property type="term" value="P:folic acid biosynthetic process"/>
    <property type="evidence" value="ECO:0007669"/>
    <property type="project" value="UniProtKB-KW"/>
</dbReference>
<evidence type="ECO:0000256" key="9">
    <source>
        <dbReference type="ARBA" id="ARBA00049529"/>
    </source>
</evidence>
<evidence type="ECO:0000256" key="5">
    <source>
        <dbReference type="ARBA" id="ARBA00022909"/>
    </source>
</evidence>
<reference evidence="11 12" key="1">
    <citation type="journal article" date="2020" name="Microorganisms">
        <title>Osmotic Adaptation and Compatible Solute Biosynthesis of Phototrophic Bacteria as Revealed from Genome Analyses.</title>
        <authorList>
            <person name="Imhoff J.F."/>
            <person name="Rahn T."/>
            <person name="Kunzel S."/>
            <person name="Keller A."/>
            <person name="Neulinger S.C."/>
        </authorList>
    </citation>
    <scope>NUCLEOTIDE SEQUENCE [LARGE SCALE GENOMIC DNA]</scope>
    <source>
        <strain evidence="11 12">DSM 21303</strain>
    </source>
</reference>
<keyword evidence="5" id="KW-0289">Folate biosynthesis</keyword>
<proteinExistence type="inferred from homology"/>
<dbReference type="InterPro" id="IPR001544">
    <property type="entry name" value="Aminotrans_IV"/>
</dbReference>
<evidence type="ECO:0000256" key="1">
    <source>
        <dbReference type="ARBA" id="ARBA00001933"/>
    </source>
</evidence>
<dbReference type="GO" id="GO:0008696">
    <property type="term" value="F:4-amino-4-deoxychorismate lyase activity"/>
    <property type="evidence" value="ECO:0007669"/>
    <property type="project" value="UniProtKB-UniRule"/>
</dbReference>
<keyword evidence="6 11" id="KW-0456">Lyase</keyword>
<evidence type="ECO:0000313" key="12">
    <source>
        <dbReference type="Proteomes" id="UP001138802"/>
    </source>
</evidence>
<dbReference type="GO" id="GO:0030170">
    <property type="term" value="F:pyridoxal phosphate binding"/>
    <property type="evidence" value="ECO:0007669"/>
    <property type="project" value="InterPro"/>
</dbReference>
<dbReference type="InterPro" id="IPR043132">
    <property type="entry name" value="BCAT-like_C"/>
</dbReference>
<evidence type="ECO:0000256" key="7">
    <source>
        <dbReference type="ARBA" id="ARBA00035633"/>
    </source>
</evidence>
<dbReference type="GO" id="GO:0005829">
    <property type="term" value="C:cytosol"/>
    <property type="evidence" value="ECO:0007669"/>
    <property type="project" value="TreeGrafter"/>
</dbReference>
<sequence length="263" mass="28643">MDRGLAYGDGLFETILIREGQPCHWGRHLRRLNLGTSRLAMPPPAEHILRTEATLLCEGMRWGILKLILTRGCGGRGYGPPVPSRPNRILMASAISRAEVEPADSGVMVRWCETPASFNPRLAGLKHLNRLDAVLARSEWDDPEIAEGLMCDPMGGVVGGTMTNLFLWDGRALTTPTITAAGIAGTVRALVIERARARGLDCLERGLTVADVAAAVGLFLTNARIGAWPVARLGSRRFDLERLPLDLIAEIRELAQQPGWDDP</sequence>
<evidence type="ECO:0000256" key="4">
    <source>
        <dbReference type="ARBA" id="ARBA00022898"/>
    </source>
</evidence>
<protein>
    <recommendedName>
        <fullName evidence="8 10">Aminodeoxychorismate lyase</fullName>
        <ecNumber evidence="8 10">4.1.3.38</ecNumber>
    </recommendedName>
</protein>
<dbReference type="Pfam" id="PF01063">
    <property type="entry name" value="Aminotran_4"/>
    <property type="match status" value="1"/>
</dbReference>
<comment type="pathway">
    <text evidence="7">Cofactor biosynthesis; tetrahydrofolate biosynthesis; 4-aminobenzoate from chorismate: step 2/2.</text>
</comment>